<accession>A0A0N4UDM4</accession>
<evidence type="ECO:0000313" key="1">
    <source>
        <dbReference type="EMBL" id="VDN59266.1"/>
    </source>
</evidence>
<reference evidence="1 3" key="2">
    <citation type="submission" date="2018-11" db="EMBL/GenBank/DDBJ databases">
        <authorList>
            <consortium name="Pathogen Informatics"/>
        </authorList>
    </citation>
    <scope>NUCLEOTIDE SEQUENCE [LARGE SCALE GENOMIC DNA]</scope>
</reference>
<evidence type="ECO:0000313" key="2">
    <source>
        <dbReference type="Proteomes" id="UP000038040"/>
    </source>
</evidence>
<name>A0A0N4UDM4_DRAME</name>
<protein>
    <submittedName>
        <fullName evidence="4">Astacin domain-containing protein</fullName>
    </submittedName>
</protein>
<dbReference type="Proteomes" id="UP000274756">
    <property type="component" value="Unassembled WGS sequence"/>
</dbReference>
<dbReference type="EMBL" id="UYYG01001178">
    <property type="protein sequence ID" value="VDN59266.1"/>
    <property type="molecule type" value="Genomic_DNA"/>
</dbReference>
<sequence>MNISNKTSVEGFQRNMVDMNYNSTAKSESYFTTPYLGPYTGLYLGHRWTPHVEQTHAPEKAIIVTTATSHRFKNDSSNETVKSSNYRLTVYPDTDYARMKRYAIITAGNFYNNIIYNNICCVGREVHQQKQIKDNITQSMG</sequence>
<evidence type="ECO:0000313" key="4">
    <source>
        <dbReference type="WBParaSite" id="DME_0000544001-mRNA-1"/>
    </source>
</evidence>
<keyword evidence="3" id="KW-1185">Reference proteome</keyword>
<dbReference type="AlphaFoldDB" id="A0A0N4UDM4"/>
<organism evidence="2 4">
    <name type="scientific">Dracunculus medinensis</name>
    <name type="common">Guinea worm</name>
    <dbReference type="NCBI Taxonomy" id="318479"/>
    <lineage>
        <taxon>Eukaryota</taxon>
        <taxon>Metazoa</taxon>
        <taxon>Ecdysozoa</taxon>
        <taxon>Nematoda</taxon>
        <taxon>Chromadorea</taxon>
        <taxon>Rhabditida</taxon>
        <taxon>Spirurina</taxon>
        <taxon>Dracunculoidea</taxon>
        <taxon>Dracunculidae</taxon>
        <taxon>Dracunculus</taxon>
    </lineage>
</organism>
<proteinExistence type="predicted"/>
<gene>
    <name evidence="1" type="ORF">DME_LOCUS9239</name>
</gene>
<reference evidence="4" key="1">
    <citation type="submission" date="2017-02" db="UniProtKB">
        <authorList>
            <consortium name="WormBaseParasite"/>
        </authorList>
    </citation>
    <scope>IDENTIFICATION</scope>
</reference>
<dbReference type="WBParaSite" id="DME_0000544001-mRNA-1">
    <property type="protein sequence ID" value="DME_0000544001-mRNA-1"/>
    <property type="gene ID" value="DME_0000544001"/>
</dbReference>
<dbReference type="Proteomes" id="UP000038040">
    <property type="component" value="Unplaced"/>
</dbReference>
<evidence type="ECO:0000313" key="3">
    <source>
        <dbReference type="Proteomes" id="UP000274756"/>
    </source>
</evidence>